<keyword evidence="3" id="KW-1185">Reference proteome</keyword>
<evidence type="ECO:0000256" key="2">
    <source>
        <dbReference type="SAM" id="SignalP"/>
    </source>
</evidence>
<sequence length="202" mass="21581">MIVSRHVLRDILVIFLMASILHNASGAAVGTGHDGNEDSGGAEDPTTAQSPSLVDRMSSVMNSVKQQATETLDSAGHAPAPVLNRLQGGGPRYNTENKLLGANALDRLQETKGRTVAAAKRVMDETVHKLQSTVDDIRRTVSGDDWGDVGGDKKISNALDSLFRAVGSESKAMFKYASDALNETAERAKAAVERTQTRRPPQ</sequence>
<feature type="region of interest" description="Disordered" evidence="1">
    <location>
        <begin position="31"/>
        <end position="50"/>
    </location>
</feature>
<keyword evidence="2" id="KW-0732">Signal</keyword>
<evidence type="ECO:0000313" key="3">
    <source>
        <dbReference type="Proteomes" id="UP000694846"/>
    </source>
</evidence>
<gene>
    <name evidence="4" type="primary">LOC112689644</name>
</gene>
<dbReference type="OrthoDB" id="6623678at2759"/>
<reference evidence="4" key="1">
    <citation type="submission" date="2025-08" db="UniProtKB">
        <authorList>
            <consortium name="RefSeq"/>
        </authorList>
    </citation>
    <scope>IDENTIFICATION</scope>
    <source>
        <tissue evidence="4">Whole body</tissue>
    </source>
</reference>
<accession>A0A8B8G914</accession>
<dbReference type="Proteomes" id="UP000694846">
    <property type="component" value="Unplaced"/>
</dbReference>
<feature type="signal peptide" evidence="2">
    <location>
        <begin position="1"/>
        <end position="26"/>
    </location>
</feature>
<organism evidence="3 4">
    <name type="scientific">Sipha flava</name>
    <name type="common">yellow sugarcane aphid</name>
    <dbReference type="NCBI Taxonomy" id="143950"/>
    <lineage>
        <taxon>Eukaryota</taxon>
        <taxon>Metazoa</taxon>
        <taxon>Ecdysozoa</taxon>
        <taxon>Arthropoda</taxon>
        <taxon>Hexapoda</taxon>
        <taxon>Insecta</taxon>
        <taxon>Pterygota</taxon>
        <taxon>Neoptera</taxon>
        <taxon>Paraneoptera</taxon>
        <taxon>Hemiptera</taxon>
        <taxon>Sternorrhyncha</taxon>
        <taxon>Aphidomorpha</taxon>
        <taxon>Aphidoidea</taxon>
        <taxon>Aphididae</taxon>
        <taxon>Sipha</taxon>
    </lineage>
</organism>
<protein>
    <submittedName>
        <fullName evidence="4">Uncharacterized protein LOC112689644</fullName>
    </submittedName>
</protein>
<evidence type="ECO:0000256" key="1">
    <source>
        <dbReference type="SAM" id="MobiDB-lite"/>
    </source>
</evidence>
<dbReference type="AlphaFoldDB" id="A0A8B8G914"/>
<proteinExistence type="predicted"/>
<feature type="chain" id="PRO_5034496664" evidence="2">
    <location>
        <begin position="27"/>
        <end position="202"/>
    </location>
</feature>
<dbReference type="GeneID" id="112689644"/>
<name>A0A8B8G914_9HEMI</name>
<evidence type="ECO:0000313" key="4">
    <source>
        <dbReference type="RefSeq" id="XP_025419235.1"/>
    </source>
</evidence>
<dbReference type="RefSeq" id="XP_025419235.1">
    <property type="nucleotide sequence ID" value="XM_025563450.1"/>
</dbReference>